<gene>
    <name evidence="2" type="ORF">HERILL_LOCUS2817</name>
</gene>
<name>A0A7R8YNT7_HERIL</name>
<dbReference type="InterPro" id="IPR013783">
    <property type="entry name" value="Ig-like_fold"/>
</dbReference>
<feature type="signal peptide" evidence="1">
    <location>
        <begin position="1"/>
        <end position="26"/>
    </location>
</feature>
<dbReference type="Gene3D" id="2.60.40.10">
    <property type="entry name" value="Immunoglobulins"/>
    <property type="match status" value="1"/>
</dbReference>
<evidence type="ECO:0000313" key="3">
    <source>
        <dbReference type="Proteomes" id="UP000594454"/>
    </source>
</evidence>
<dbReference type="EMBL" id="LR899009">
    <property type="protein sequence ID" value="CAD7079606.1"/>
    <property type="molecule type" value="Genomic_DNA"/>
</dbReference>
<evidence type="ECO:0000256" key="1">
    <source>
        <dbReference type="SAM" id="SignalP"/>
    </source>
</evidence>
<keyword evidence="1" id="KW-0732">Signal</keyword>
<dbReference type="AlphaFoldDB" id="A0A7R8YNT7"/>
<dbReference type="Proteomes" id="UP000594454">
    <property type="component" value="Chromosome 1"/>
</dbReference>
<proteinExistence type="predicted"/>
<protein>
    <submittedName>
        <fullName evidence="2">Uncharacterized protein</fullName>
    </submittedName>
</protein>
<keyword evidence="3" id="KW-1185">Reference proteome</keyword>
<feature type="chain" id="PRO_5031201569" evidence="1">
    <location>
        <begin position="27"/>
        <end position="245"/>
    </location>
</feature>
<accession>A0A7R8YNT7</accession>
<organism evidence="2 3">
    <name type="scientific">Hermetia illucens</name>
    <name type="common">Black soldier fly</name>
    <dbReference type="NCBI Taxonomy" id="343691"/>
    <lineage>
        <taxon>Eukaryota</taxon>
        <taxon>Metazoa</taxon>
        <taxon>Ecdysozoa</taxon>
        <taxon>Arthropoda</taxon>
        <taxon>Hexapoda</taxon>
        <taxon>Insecta</taxon>
        <taxon>Pterygota</taxon>
        <taxon>Neoptera</taxon>
        <taxon>Endopterygota</taxon>
        <taxon>Diptera</taxon>
        <taxon>Brachycera</taxon>
        <taxon>Stratiomyomorpha</taxon>
        <taxon>Stratiomyidae</taxon>
        <taxon>Hermetiinae</taxon>
        <taxon>Hermetia</taxon>
    </lineage>
</organism>
<dbReference type="OrthoDB" id="6368363at2759"/>
<dbReference type="InParanoid" id="A0A7R8YNT7"/>
<sequence length="245" mass="27655">MCKIYLSSLLMITLLTLDLTYGTARSEDNLDIRILAGEPNYKSVNLTWEVEARNSNDTESIENELPQTFTIFYCELQSFGPHRCRSKVVDNNELIQGEKTKQFSTQIDNLRMATKYSFHIKPQLKHKLQKISGRADSRDNEVEPESMFSGQTIVIPTKGFSAQATKCLPHASEIEVETGPYFGGKIVVDGGNCGIQGNPKDIRDKYVMRIDHNKCGSLVKPQTNTVETFITVQENLGIFTHSTRR</sequence>
<evidence type="ECO:0000313" key="2">
    <source>
        <dbReference type="EMBL" id="CAD7079606.1"/>
    </source>
</evidence>
<reference evidence="2 3" key="1">
    <citation type="submission" date="2020-11" db="EMBL/GenBank/DDBJ databases">
        <authorList>
            <person name="Wallbank WR R."/>
            <person name="Pardo Diaz C."/>
            <person name="Kozak K."/>
            <person name="Martin S."/>
            <person name="Jiggins C."/>
            <person name="Moest M."/>
            <person name="Warren A I."/>
            <person name="Generalovic N T."/>
            <person name="Byers J.R.P. K."/>
            <person name="Montejo-Kovacevich G."/>
            <person name="Yen C E."/>
        </authorList>
    </citation>
    <scope>NUCLEOTIDE SEQUENCE [LARGE SCALE GENOMIC DNA]</scope>
</reference>